<protein>
    <submittedName>
        <fullName evidence="1">Putative coiled coil protein</fullName>
    </submittedName>
</protein>
<dbReference type="AlphaFoldDB" id="A0A0S4M7K8"/>
<dbReference type="Proteomes" id="UP000198651">
    <property type="component" value="Chromosome I"/>
</dbReference>
<keyword evidence="2" id="KW-1185">Reference proteome</keyword>
<proteinExistence type="predicted"/>
<reference evidence="2" key="1">
    <citation type="submission" date="2015-11" db="EMBL/GenBank/DDBJ databases">
        <authorList>
            <person name="Seth-Smith H.M.B."/>
        </authorList>
    </citation>
    <scope>NUCLEOTIDE SEQUENCE [LARGE SCALE GENOMIC DNA]</scope>
    <source>
        <strain evidence="2">2013Ark11</strain>
    </source>
</reference>
<sequence length="373" mass="43575">MVNQPTTSYSHEYDDLENKEEEKKVCESSLAFDVSINTLLEIIKTKESDRYRPPSSTELRRVLIYKKWESKINNGSKLIINTLLNSFAKKLNEINCGSLEEKKEFLSIVSGGESIYYPFRLLNDLMIEFVNEKISKELFRCVELKLESPSLINISEYSTNIKEMITTKAKEALLKYDNQTELINNISNKINKLHKDQCIKKDLVPYFDTEKNSFATFIDLYIDHTSENYEYMLSKFINIFDSLGQDEECCMSFVFDRFLGETIILSRKAEQLRNIIFTVGANSRREIRELFSAGADMLVSMEKNSDCFRAFVDKYKKELEEKITECLREKKYSIIIEDNEITNCKETNMEKILYCSKKCLEENLVEGILRRGN</sequence>
<organism evidence="1 2">
    <name type="scientific">Candidatus Ichthyocystis hellenicum</name>
    <dbReference type="NCBI Taxonomy" id="1561003"/>
    <lineage>
        <taxon>Bacteria</taxon>
        <taxon>Pseudomonadati</taxon>
        <taxon>Pseudomonadota</taxon>
        <taxon>Betaproteobacteria</taxon>
        <taxon>Burkholderiales</taxon>
        <taxon>Candidatus Ichthyocystis</taxon>
    </lineage>
</organism>
<dbReference type="EMBL" id="LN906597">
    <property type="protein sequence ID" value="CUT18120.1"/>
    <property type="molecule type" value="Genomic_DNA"/>
</dbReference>
<gene>
    <name evidence="1" type="ORF">Ark11_1316</name>
</gene>
<evidence type="ECO:0000313" key="1">
    <source>
        <dbReference type="EMBL" id="CUT18120.1"/>
    </source>
</evidence>
<dbReference type="RefSeq" id="WP_092343835.1">
    <property type="nucleotide sequence ID" value="NZ_LN906597.1"/>
</dbReference>
<evidence type="ECO:0000313" key="2">
    <source>
        <dbReference type="Proteomes" id="UP000198651"/>
    </source>
</evidence>
<name>A0A0S4M7K8_9BURK</name>
<accession>A0A0S4M7K8</accession>